<dbReference type="GO" id="GO:0003735">
    <property type="term" value="F:structural constituent of ribosome"/>
    <property type="evidence" value="ECO:0007669"/>
    <property type="project" value="InterPro"/>
</dbReference>
<dbReference type="PRINTS" id="PR00060">
    <property type="entry name" value="RIBOSOMALL16"/>
</dbReference>
<dbReference type="EMBL" id="MH992225">
    <property type="protein sequence ID" value="QAX27000.1"/>
    <property type="molecule type" value="Genomic_DNA"/>
</dbReference>
<dbReference type="Pfam" id="PF00252">
    <property type="entry name" value="Ribosomal_L16"/>
    <property type="match status" value="1"/>
</dbReference>
<dbReference type="NCBIfam" id="TIGR01164">
    <property type="entry name" value="rplP_bact"/>
    <property type="match status" value="1"/>
</dbReference>
<organism evidence="5">
    <name type="scientific">Babesia sp. Dunhuang</name>
    <dbReference type="NCBI Taxonomy" id="1164853"/>
    <lineage>
        <taxon>Eukaryota</taxon>
        <taxon>Sar</taxon>
        <taxon>Alveolata</taxon>
        <taxon>Apicomplexa</taxon>
        <taxon>Aconoidasida</taxon>
        <taxon>Piroplasmida</taxon>
        <taxon>Babesiidae</taxon>
        <taxon>Babesia</taxon>
    </lineage>
</organism>
<accession>A0A411AD55</accession>
<keyword evidence="3 4" id="KW-0687">Ribonucleoprotein</keyword>
<dbReference type="PANTHER" id="PTHR12220:SF13">
    <property type="entry name" value="LARGE RIBOSOMAL SUBUNIT PROTEIN UL16M"/>
    <property type="match status" value="1"/>
</dbReference>
<gene>
    <name evidence="5" type="primary">rpl16</name>
</gene>
<dbReference type="GO" id="GO:0005762">
    <property type="term" value="C:mitochondrial large ribosomal subunit"/>
    <property type="evidence" value="ECO:0007669"/>
    <property type="project" value="TreeGrafter"/>
</dbReference>
<dbReference type="InterPro" id="IPR036920">
    <property type="entry name" value="Ribosomal_uL16_sf"/>
</dbReference>
<reference evidence="5" key="1">
    <citation type="submission" date="2018-09" db="EMBL/GenBank/DDBJ databases">
        <title>Comparative sequence analysis of Babesia apicoplast genomes of sheep originating from six regions.</title>
        <authorList>
            <person name="Wang X."/>
            <person name="Guan G."/>
        </authorList>
    </citation>
    <scope>NUCLEOTIDE SEQUENCE</scope>
</reference>
<name>A0A411AD55_9APIC</name>
<dbReference type="InterPro" id="IPR020798">
    <property type="entry name" value="Ribosomal_uL16_CS"/>
</dbReference>
<dbReference type="GO" id="GO:0019843">
    <property type="term" value="F:rRNA binding"/>
    <property type="evidence" value="ECO:0007669"/>
    <property type="project" value="InterPro"/>
</dbReference>
<dbReference type="GO" id="GO:0032543">
    <property type="term" value="P:mitochondrial translation"/>
    <property type="evidence" value="ECO:0007669"/>
    <property type="project" value="TreeGrafter"/>
</dbReference>
<protein>
    <submittedName>
        <fullName evidence="5">Ribosomal protein L16</fullName>
    </submittedName>
</protein>
<dbReference type="InterPro" id="IPR016180">
    <property type="entry name" value="Ribosomal_uL16_dom"/>
</dbReference>
<dbReference type="PANTHER" id="PTHR12220">
    <property type="entry name" value="50S/60S RIBOSOMAL PROTEIN L16"/>
    <property type="match status" value="1"/>
</dbReference>
<evidence type="ECO:0000256" key="1">
    <source>
        <dbReference type="ARBA" id="ARBA00008931"/>
    </source>
</evidence>
<evidence type="ECO:0000313" key="5">
    <source>
        <dbReference type="EMBL" id="QAX27000.1"/>
    </source>
</evidence>
<dbReference type="AlphaFoldDB" id="A0A411AD55"/>
<evidence type="ECO:0000256" key="4">
    <source>
        <dbReference type="RuleBase" id="RU004413"/>
    </source>
</evidence>
<evidence type="ECO:0000256" key="3">
    <source>
        <dbReference type="ARBA" id="ARBA00023274"/>
    </source>
</evidence>
<comment type="similarity">
    <text evidence="1 4">Belongs to the universal ribosomal protein uL16 family.</text>
</comment>
<dbReference type="SUPFAM" id="SSF54686">
    <property type="entry name" value="Ribosomal protein L16p/L10e"/>
    <property type="match status" value="1"/>
</dbReference>
<dbReference type="PROSITE" id="PS00701">
    <property type="entry name" value="RIBOSOMAL_L16_2"/>
    <property type="match status" value="1"/>
</dbReference>
<dbReference type="Gene3D" id="3.90.1170.10">
    <property type="entry name" value="Ribosomal protein L10e/L16"/>
    <property type="match status" value="1"/>
</dbReference>
<keyword evidence="2 4" id="KW-0689">Ribosomal protein</keyword>
<dbReference type="InterPro" id="IPR000114">
    <property type="entry name" value="Ribosomal_uL16_bact-type"/>
</dbReference>
<sequence>MVILKHIINKKYDNNRKIKLKNIHRNNVLNYGDWGIVALESGTITPNQIETARCILSKNIKNIGKLWVKILPDWLITRRPKDSRMGSGKGKAYKWVFVTRPGDVLFEATKITKYVLFNIFKLVKSKFPIKIKLIYKNGIYSN</sequence>
<proteinExistence type="inferred from homology"/>
<dbReference type="InterPro" id="IPR047873">
    <property type="entry name" value="Ribosomal_uL16"/>
</dbReference>
<dbReference type="CDD" id="cd01433">
    <property type="entry name" value="Ribosomal_L16_L10e"/>
    <property type="match status" value="1"/>
</dbReference>
<evidence type="ECO:0000256" key="2">
    <source>
        <dbReference type="ARBA" id="ARBA00022980"/>
    </source>
</evidence>